<protein>
    <submittedName>
        <fullName evidence="2">Uncharacterized protein</fullName>
    </submittedName>
</protein>
<comment type="caution">
    <text evidence="2">The sequence shown here is derived from an EMBL/GenBank/DDBJ whole genome shotgun (WGS) entry which is preliminary data.</text>
</comment>
<evidence type="ECO:0000313" key="2">
    <source>
        <dbReference type="EMBL" id="OIT02484.1"/>
    </source>
</evidence>
<name>A0A1J6IDL1_NICAT</name>
<dbReference type="EMBL" id="MJEQ01037188">
    <property type="protein sequence ID" value="OIT02484.1"/>
    <property type="molecule type" value="Genomic_DNA"/>
</dbReference>
<proteinExistence type="predicted"/>
<dbReference type="AlphaFoldDB" id="A0A1J6IDL1"/>
<organism evidence="2 3">
    <name type="scientific">Nicotiana attenuata</name>
    <name type="common">Coyote tobacco</name>
    <dbReference type="NCBI Taxonomy" id="49451"/>
    <lineage>
        <taxon>Eukaryota</taxon>
        <taxon>Viridiplantae</taxon>
        <taxon>Streptophyta</taxon>
        <taxon>Embryophyta</taxon>
        <taxon>Tracheophyta</taxon>
        <taxon>Spermatophyta</taxon>
        <taxon>Magnoliopsida</taxon>
        <taxon>eudicotyledons</taxon>
        <taxon>Gunneridae</taxon>
        <taxon>Pentapetalae</taxon>
        <taxon>asterids</taxon>
        <taxon>lamiids</taxon>
        <taxon>Solanales</taxon>
        <taxon>Solanaceae</taxon>
        <taxon>Nicotianoideae</taxon>
        <taxon>Nicotianeae</taxon>
        <taxon>Nicotiana</taxon>
    </lineage>
</organism>
<reference evidence="2" key="1">
    <citation type="submission" date="2016-11" db="EMBL/GenBank/DDBJ databases">
        <title>The genome of Nicotiana attenuata.</title>
        <authorList>
            <person name="Xu S."/>
            <person name="Brockmoeller T."/>
            <person name="Gaquerel E."/>
            <person name="Navarro A."/>
            <person name="Kuhl H."/>
            <person name="Gase K."/>
            <person name="Ling Z."/>
            <person name="Zhou W."/>
            <person name="Kreitzer C."/>
            <person name="Stanke M."/>
            <person name="Tang H."/>
            <person name="Lyons E."/>
            <person name="Pandey P."/>
            <person name="Pandey S.P."/>
            <person name="Timmermann B."/>
            <person name="Baldwin I.T."/>
        </authorList>
    </citation>
    <scope>NUCLEOTIDE SEQUENCE [LARGE SCALE GENOMIC DNA]</scope>
    <source>
        <strain evidence="2">UT</strain>
    </source>
</reference>
<accession>A0A1J6IDL1</accession>
<evidence type="ECO:0000256" key="1">
    <source>
        <dbReference type="SAM" id="MobiDB-lite"/>
    </source>
</evidence>
<gene>
    <name evidence="2" type="ORF">A4A49_19355</name>
</gene>
<keyword evidence="3" id="KW-1185">Reference proteome</keyword>
<dbReference type="Proteomes" id="UP000187609">
    <property type="component" value="Unassembled WGS sequence"/>
</dbReference>
<evidence type="ECO:0000313" key="3">
    <source>
        <dbReference type="Proteomes" id="UP000187609"/>
    </source>
</evidence>
<dbReference type="Gramene" id="OIT02484">
    <property type="protein sequence ID" value="OIT02484"/>
    <property type="gene ID" value="A4A49_19355"/>
</dbReference>
<sequence length="107" mass="11494">MWPAQAQEIQQMIENPSKHLFLDVDTRISLDDLGSDIIQAASPDEDTGHALPNQEADPISGTGSDSTELDLSDAADSTHPIAETIDQFGEADDTILEEVILQHVVAA</sequence>
<feature type="region of interest" description="Disordered" evidence="1">
    <location>
        <begin position="39"/>
        <end position="77"/>
    </location>
</feature>